<dbReference type="InterPro" id="IPR000801">
    <property type="entry name" value="Esterase-like"/>
</dbReference>
<dbReference type="Gene3D" id="3.40.50.1820">
    <property type="entry name" value="alpha/beta hydrolase"/>
    <property type="match status" value="1"/>
</dbReference>
<dbReference type="Proteomes" id="UP000236725">
    <property type="component" value="Unassembled WGS sequence"/>
</dbReference>
<dbReference type="GO" id="GO:0016747">
    <property type="term" value="F:acyltransferase activity, transferring groups other than amino-acyl groups"/>
    <property type="evidence" value="ECO:0007669"/>
    <property type="project" value="TreeGrafter"/>
</dbReference>
<dbReference type="GO" id="GO:0016787">
    <property type="term" value="F:hydrolase activity"/>
    <property type="evidence" value="ECO:0007669"/>
    <property type="project" value="UniProtKB-KW"/>
</dbReference>
<dbReference type="EMBL" id="FNVS01000004">
    <property type="protein sequence ID" value="SEF67728.1"/>
    <property type="molecule type" value="Genomic_DNA"/>
</dbReference>
<dbReference type="InterPro" id="IPR029058">
    <property type="entry name" value="AB_hydrolase_fold"/>
</dbReference>
<reference evidence="2 3" key="1">
    <citation type="submission" date="2016-10" db="EMBL/GenBank/DDBJ databases">
        <authorList>
            <person name="Varghese N."/>
            <person name="Submissions S."/>
        </authorList>
    </citation>
    <scope>NUCLEOTIDE SEQUENCE [LARGE SCALE GENOMIC DNA]</scope>
    <source>
        <strain evidence="2 3">DSM 29073</strain>
    </source>
</reference>
<dbReference type="Pfam" id="PF00756">
    <property type="entry name" value="Esterase"/>
    <property type="match status" value="1"/>
</dbReference>
<protein>
    <submittedName>
        <fullName evidence="2">S-formylglutathione hydrolase FrmB</fullName>
    </submittedName>
</protein>
<evidence type="ECO:0000313" key="3">
    <source>
        <dbReference type="Proteomes" id="UP000236725"/>
    </source>
</evidence>
<organism evidence="2 3">
    <name type="scientific">Parabacteroides chinchillae</name>
    <dbReference type="NCBI Taxonomy" id="871327"/>
    <lineage>
        <taxon>Bacteria</taxon>
        <taxon>Pseudomonadati</taxon>
        <taxon>Bacteroidota</taxon>
        <taxon>Bacteroidia</taxon>
        <taxon>Bacteroidales</taxon>
        <taxon>Tannerellaceae</taxon>
        <taxon>Parabacteroides</taxon>
    </lineage>
</organism>
<name>A0A8G2BVK2_9BACT</name>
<proteinExistence type="predicted"/>
<dbReference type="InterPro" id="IPR050583">
    <property type="entry name" value="Mycobacterial_A85_antigen"/>
</dbReference>
<dbReference type="PANTHER" id="PTHR48098:SF1">
    <property type="entry name" value="DIACYLGLYCEROL ACYLTRANSFERASE_MYCOLYLTRANSFERASE AG85A"/>
    <property type="match status" value="1"/>
</dbReference>
<gene>
    <name evidence="2" type="ORF">SAMN05444001_104161</name>
</gene>
<dbReference type="PANTHER" id="PTHR48098">
    <property type="entry name" value="ENTEROCHELIN ESTERASE-RELATED"/>
    <property type="match status" value="1"/>
</dbReference>
<comment type="caution">
    <text evidence="2">The sequence shown here is derived from an EMBL/GenBank/DDBJ whole genome shotgun (WGS) entry which is preliminary data.</text>
</comment>
<keyword evidence="2" id="KW-0378">Hydrolase</keyword>
<dbReference type="AlphaFoldDB" id="A0A8G2BVK2"/>
<evidence type="ECO:0000256" key="1">
    <source>
        <dbReference type="SAM" id="SignalP"/>
    </source>
</evidence>
<accession>A0A8G2BVK2</accession>
<feature type="chain" id="PRO_5034620311" evidence="1">
    <location>
        <begin position="24"/>
        <end position="286"/>
    </location>
</feature>
<dbReference type="RefSeq" id="WP_103982774.1">
    <property type="nucleotide sequence ID" value="NZ_FNVS01000004.1"/>
</dbReference>
<feature type="signal peptide" evidence="1">
    <location>
        <begin position="1"/>
        <end position="23"/>
    </location>
</feature>
<keyword evidence="1" id="KW-0732">Signal</keyword>
<evidence type="ECO:0000313" key="2">
    <source>
        <dbReference type="EMBL" id="SEF67728.1"/>
    </source>
</evidence>
<dbReference type="SUPFAM" id="SSF53474">
    <property type="entry name" value="alpha/beta-Hydrolases"/>
    <property type="match status" value="1"/>
</dbReference>
<keyword evidence="3" id="KW-1185">Reference proteome</keyword>
<sequence>MKSKLILAVIFCFCFCFTGYCQSSTFESLKFQSKKLGKEVSYSIYLPSDYKTSERNYPVLYLLHGYTDDETMWLQSGEVKAIADQAIATGNATQMIIVMPNAWDTFYINQYDGKFPYEDMFFEELIPFIEKTYRARPQKDYRAIAGLSMGGYGSLLYSLHHPEYFSACAPLSAAIFDDNVMKQRQEYSHKELFSRLYGPGLDYWHKNSVLEILSGLNKDNLPQVRYYIDCGDDDYLLEGNYLAHKIMQEKGIRHEFRVRDGGHSWTYWRTALPEVLKFVSQSFTRS</sequence>